<accession>A0ABR1JW11</accession>
<comment type="caution">
    <text evidence="4">The sequence shown here is derived from an EMBL/GenBank/DDBJ whole genome shotgun (WGS) entry which is preliminary data.</text>
</comment>
<organism evidence="4 5">
    <name type="scientific">Marasmiellus scandens</name>
    <dbReference type="NCBI Taxonomy" id="2682957"/>
    <lineage>
        <taxon>Eukaryota</taxon>
        <taxon>Fungi</taxon>
        <taxon>Dikarya</taxon>
        <taxon>Basidiomycota</taxon>
        <taxon>Agaricomycotina</taxon>
        <taxon>Agaricomycetes</taxon>
        <taxon>Agaricomycetidae</taxon>
        <taxon>Agaricales</taxon>
        <taxon>Marasmiineae</taxon>
        <taxon>Omphalotaceae</taxon>
        <taxon>Marasmiellus</taxon>
    </lineage>
</organism>
<feature type="region of interest" description="Disordered" evidence="2">
    <location>
        <begin position="1"/>
        <end position="41"/>
    </location>
</feature>
<feature type="coiled-coil region" evidence="1">
    <location>
        <begin position="282"/>
        <end position="437"/>
    </location>
</feature>
<keyword evidence="1" id="KW-0175">Coiled coil</keyword>
<dbReference type="Proteomes" id="UP001498398">
    <property type="component" value="Unassembled WGS sequence"/>
</dbReference>
<evidence type="ECO:0000313" key="5">
    <source>
        <dbReference type="Proteomes" id="UP001498398"/>
    </source>
</evidence>
<feature type="region of interest" description="Disordered" evidence="2">
    <location>
        <begin position="713"/>
        <end position="735"/>
    </location>
</feature>
<evidence type="ECO:0000313" key="4">
    <source>
        <dbReference type="EMBL" id="KAK7467167.1"/>
    </source>
</evidence>
<sequence>MQHRPRLSLNVPPSTWAQEANASSSLKFAPLNPESPTTAIPRTPMHVRRKTYAGDLTSVSRDVIREYEGRIALLESQNDRISVELERARDALSDEQEERKIERHSLILTSSPPPVVPPPTELDGHINEQSELLYERRLRVEILETLKKIRAQNTSLSRELREQKDKSASLTGILDAEKEEKEQMREEITRLSQKNFTLFEHNKLLVGRDSILQEEIANLMTKSQADDWMRNVLETELRKARHDSPNTSTFQLSPNQPTTIPTITLEQQGPLRHQLVAAQDELHITQIRLQTSEKKCKELEERVLGLQQNMTRCLDSSSKALEVERGLRAELAEHAANLENQNASLKHDLESAMFDLETSRQCCISVQDETVSVDHLQTLADENEQLKHQADSMNLQLEQLRRRKRADGRAGALVLENEQLKSRVTTLEMELDKLRCNRDKPQVVTGLKPLKLNQQAVCGVVQKVTVGVWNVSTLHVIPEDTALIDEDVNVKILRRERLLDRQLRAAASKRLCQHHRKRERRHVRPALSSPYIRDDTTNTLSSTPQTIIASSPHMSVPPDSSKTSPLPSARYNNSPRIYPQKRPADTIPTPIDTTCSSSHPSSPLPPMYDSLSPSTPQKPAPRVPHPTPIGEFPSDVPFSIYAPDSPDSTGTASTLVSAVTPETKLHHRKSVMLVSALSSKKSHSFDYSLKSVSTLSVTTEIDINNEKPRKKVRFKKPHRTSAKEPAKESSTPKMRRASAALTDIVRSYSGFENLEDWLIV</sequence>
<dbReference type="EMBL" id="JBANRG010000004">
    <property type="protein sequence ID" value="KAK7467167.1"/>
    <property type="molecule type" value="Genomic_DNA"/>
</dbReference>
<feature type="region of interest" description="Disordered" evidence="2">
    <location>
        <begin position="509"/>
        <end position="623"/>
    </location>
</feature>
<proteinExistence type="predicted"/>
<reference evidence="4 5" key="1">
    <citation type="submission" date="2024-01" db="EMBL/GenBank/DDBJ databases">
        <title>A draft genome for the cacao thread blight pathogen Marasmiellus scandens.</title>
        <authorList>
            <person name="Baruah I.K."/>
            <person name="Leung J."/>
            <person name="Bukari Y."/>
            <person name="Amoako-Attah I."/>
            <person name="Meinhardt L.W."/>
            <person name="Bailey B.A."/>
            <person name="Cohen S.P."/>
        </authorList>
    </citation>
    <scope>NUCLEOTIDE SEQUENCE [LARGE SCALE GENOMIC DNA]</scope>
    <source>
        <strain evidence="4 5">GH-19</strain>
    </source>
</reference>
<dbReference type="EMBL" id="JBANRG010000044">
    <property type="protein sequence ID" value="KAK7446372.1"/>
    <property type="molecule type" value="Genomic_DNA"/>
</dbReference>
<keyword evidence="5" id="KW-1185">Reference proteome</keyword>
<evidence type="ECO:0000256" key="2">
    <source>
        <dbReference type="SAM" id="MobiDB-lite"/>
    </source>
</evidence>
<evidence type="ECO:0000313" key="3">
    <source>
        <dbReference type="EMBL" id="KAK7446372.1"/>
    </source>
</evidence>
<feature type="compositionally biased region" description="Low complexity" evidence="2">
    <location>
        <begin position="585"/>
        <end position="601"/>
    </location>
</feature>
<feature type="compositionally biased region" description="Basic residues" evidence="2">
    <location>
        <begin position="511"/>
        <end position="524"/>
    </location>
</feature>
<feature type="coiled-coil region" evidence="1">
    <location>
        <begin position="64"/>
        <end position="98"/>
    </location>
</feature>
<protein>
    <submittedName>
        <fullName evidence="4">Uncharacterized protein</fullName>
    </submittedName>
</protein>
<name>A0ABR1JW11_9AGAR</name>
<feature type="coiled-coil region" evidence="1">
    <location>
        <begin position="146"/>
        <end position="194"/>
    </location>
</feature>
<gene>
    <name evidence="4" type="ORF">VKT23_004225</name>
    <name evidence="3" type="ORF">VKT23_014578</name>
</gene>
<feature type="compositionally biased region" description="Polar residues" evidence="2">
    <location>
        <begin position="537"/>
        <end position="575"/>
    </location>
</feature>
<feature type="compositionally biased region" description="Polar residues" evidence="2">
    <location>
        <begin position="11"/>
        <end position="26"/>
    </location>
</feature>
<evidence type="ECO:0000256" key="1">
    <source>
        <dbReference type="SAM" id="Coils"/>
    </source>
</evidence>